<protein>
    <submittedName>
        <fullName evidence="2">Uncharacterized protein</fullName>
    </submittedName>
</protein>
<dbReference type="AlphaFoldDB" id="A0A5E8HCL5"/>
<accession>A0A5E8HCL5</accession>
<comment type="caution">
    <text evidence="2">The sequence shown here is derived from an EMBL/GenBank/DDBJ whole genome shotgun (WGS) entry which is preliminary data.</text>
</comment>
<feature type="transmembrane region" description="Helical" evidence="1">
    <location>
        <begin position="12"/>
        <end position="33"/>
    </location>
</feature>
<reference evidence="2 3" key="1">
    <citation type="submission" date="2013-04" db="EMBL/GenBank/DDBJ databases">
        <authorList>
            <person name="Harkins D.M."/>
            <person name="Durkin A.S."/>
            <person name="Brinkac L.M."/>
            <person name="Haft D.H."/>
            <person name="Selengut J.D."/>
            <person name="Sanka R."/>
            <person name="DePew J."/>
            <person name="Purushe J."/>
            <person name="Hartskeerl R.A."/>
            <person name="Ahmed A."/>
            <person name="van der Linden H."/>
            <person name="Goris M.G.A."/>
            <person name="Vinetz J.M."/>
            <person name="Sutton G.G."/>
            <person name="Nierman W.C."/>
            <person name="Fouts D.E."/>
        </authorList>
    </citation>
    <scope>NUCLEOTIDE SEQUENCE [LARGE SCALE GENOMIC DNA]</scope>
    <source>
        <strain evidence="2 3">Sao Paulo</strain>
    </source>
</reference>
<dbReference type="Proteomes" id="UP000013996">
    <property type="component" value="Unassembled WGS sequence"/>
</dbReference>
<keyword evidence="1" id="KW-0812">Transmembrane</keyword>
<dbReference type="STRING" id="1249483.LEP1GSC202_2245"/>
<proteinExistence type="predicted"/>
<evidence type="ECO:0000256" key="1">
    <source>
        <dbReference type="SAM" id="Phobius"/>
    </source>
</evidence>
<dbReference type="EMBL" id="AOGX02000022">
    <property type="protein sequence ID" value="EOQ88517.1"/>
    <property type="molecule type" value="Genomic_DNA"/>
</dbReference>
<evidence type="ECO:0000313" key="3">
    <source>
        <dbReference type="Proteomes" id="UP000013996"/>
    </source>
</evidence>
<sequence length="37" mass="4419">MLRKDNLEIKLIYLLRIHMYFSSIFASISDLGIDFEI</sequence>
<keyword evidence="1" id="KW-1133">Transmembrane helix</keyword>
<gene>
    <name evidence="2" type="ORF">LEP1GSC202_2245</name>
</gene>
<name>A0A5E8HCL5_9LEPT</name>
<keyword evidence="1" id="KW-0472">Membrane</keyword>
<organism evidence="2 3">
    <name type="scientific">Leptospira yanagawae serovar Saopaulo str. Sao Paulo = ATCC 700523</name>
    <dbReference type="NCBI Taxonomy" id="1249483"/>
    <lineage>
        <taxon>Bacteria</taxon>
        <taxon>Pseudomonadati</taxon>
        <taxon>Spirochaetota</taxon>
        <taxon>Spirochaetia</taxon>
        <taxon>Leptospirales</taxon>
        <taxon>Leptospiraceae</taxon>
        <taxon>Leptospira</taxon>
    </lineage>
</organism>
<evidence type="ECO:0000313" key="2">
    <source>
        <dbReference type="EMBL" id="EOQ88517.1"/>
    </source>
</evidence>